<dbReference type="Proteomes" id="UP000663874">
    <property type="component" value="Unassembled WGS sequence"/>
</dbReference>
<protein>
    <submittedName>
        <fullName evidence="4">Uncharacterized protein</fullName>
    </submittedName>
</protein>
<dbReference type="EMBL" id="CAJOBE010003684">
    <property type="protein sequence ID" value="CAF3895018.1"/>
    <property type="molecule type" value="Genomic_DNA"/>
</dbReference>
<comment type="caution">
    <text evidence="4">The sequence shown here is derived from an EMBL/GenBank/DDBJ whole genome shotgun (WGS) entry which is preliminary data.</text>
</comment>
<reference evidence="4" key="1">
    <citation type="submission" date="2021-02" db="EMBL/GenBank/DDBJ databases">
        <authorList>
            <person name="Nowell W R."/>
        </authorList>
    </citation>
    <scope>NUCLEOTIDE SEQUENCE</scope>
</reference>
<dbReference type="Proteomes" id="UP000663823">
    <property type="component" value="Unassembled WGS sequence"/>
</dbReference>
<dbReference type="EMBL" id="CAJOAX010019132">
    <property type="protein sequence ID" value="CAF4186116.1"/>
    <property type="molecule type" value="Genomic_DNA"/>
</dbReference>
<dbReference type="Proteomes" id="UP000663864">
    <property type="component" value="Unassembled WGS sequence"/>
</dbReference>
<evidence type="ECO:0000313" key="4">
    <source>
        <dbReference type="EMBL" id="CAF4108572.1"/>
    </source>
</evidence>
<dbReference type="Proteomes" id="UP000663836">
    <property type="component" value="Unassembled WGS sequence"/>
</dbReference>
<dbReference type="AlphaFoldDB" id="A0A819VF84"/>
<evidence type="ECO:0000313" key="3">
    <source>
        <dbReference type="EMBL" id="CAF3895018.1"/>
    </source>
</evidence>
<dbReference type="EMBL" id="CAJNOT010000720">
    <property type="protein sequence ID" value="CAF1064181.1"/>
    <property type="molecule type" value="Genomic_DNA"/>
</dbReference>
<evidence type="ECO:0000313" key="1">
    <source>
        <dbReference type="EMBL" id="CAF1064181.1"/>
    </source>
</evidence>
<proteinExistence type="predicted"/>
<dbReference type="Proteomes" id="UP000663889">
    <property type="component" value="Unassembled WGS sequence"/>
</dbReference>
<dbReference type="EMBL" id="CAJOBD010008270">
    <property type="protein sequence ID" value="CAF4108572.1"/>
    <property type="molecule type" value="Genomic_DNA"/>
</dbReference>
<evidence type="ECO:0000313" key="2">
    <source>
        <dbReference type="EMBL" id="CAF1365768.1"/>
    </source>
</evidence>
<organism evidence="4 6">
    <name type="scientific">Rotaria sordida</name>
    <dbReference type="NCBI Taxonomy" id="392033"/>
    <lineage>
        <taxon>Eukaryota</taxon>
        <taxon>Metazoa</taxon>
        <taxon>Spiralia</taxon>
        <taxon>Gnathifera</taxon>
        <taxon>Rotifera</taxon>
        <taxon>Eurotatoria</taxon>
        <taxon>Bdelloidea</taxon>
        <taxon>Philodinida</taxon>
        <taxon>Philodinidae</taxon>
        <taxon>Rotaria</taxon>
    </lineage>
</organism>
<name>A0A819VF84_9BILA</name>
<accession>A0A819VF84</accession>
<sequence length="127" mass="14421">MSNLYCHCGALLTGDSTIRSLKPPCLRLFISIRTMKYVSPEKKACNACRTAYYNWKSNNPEFGCIFSRIKQELSDAEEAMNMNSNDEMDTHTNIIDCQTFPSDHNSNSIIKEETITLPMNCTISSHK</sequence>
<evidence type="ECO:0000313" key="6">
    <source>
        <dbReference type="Proteomes" id="UP000663836"/>
    </source>
</evidence>
<dbReference type="EMBL" id="CAJNOU010003023">
    <property type="protein sequence ID" value="CAF1365768.1"/>
    <property type="molecule type" value="Genomic_DNA"/>
</dbReference>
<gene>
    <name evidence="3" type="ORF">FNK824_LOCUS20264</name>
    <name evidence="4" type="ORF">JBS370_LOCUS32085</name>
    <name evidence="5" type="ORF">OTI717_LOCUS37921</name>
    <name evidence="2" type="ORF">SEV965_LOCUS29621</name>
    <name evidence="1" type="ORF">ZHD862_LOCUS15719</name>
</gene>
<evidence type="ECO:0000313" key="5">
    <source>
        <dbReference type="EMBL" id="CAF4186116.1"/>
    </source>
</evidence>